<accession>A0A8D0DVE6</accession>
<dbReference type="GeneTree" id="ENSGT00940000162387"/>
<dbReference type="CDD" id="cd00866">
    <property type="entry name" value="PEBP_euk"/>
    <property type="match status" value="1"/>
</dbReference>
<dbReference type="PANTHER" id="PTHR11362">
    <property type="entry name" value="PHOSPHATIDYLETHANOLAMINE-BINDING PROTEIN"/>
    <property type="match status" value="1"/>
</dbReference>
<keyword evidence="3" id="KW-1185">Reference proteome</keyword>
<name>A0A8D0DVE6_SALMN</name>
<evidence type="ECO:0000313" key="2">
    <source>
        <dbReference type="Ensembl" id="ENSSMRP00000022196.1"/>
    </source>
</evidence>
<evidence type="ECO:0000313" key="3">
    <source>
        <dbReference type="Proteomes" id="UP000694421"/>
    </source>
</evidence>
<dbReference type="Gene3D" id="3.90.280.10">
    <property type="entry name" value="PEBP-like"/>
    <property type="match status" value="1"/>
</dbReference>
<proteinExistence type="inferred from homology"/>
<dbReference type="Proteomes" id="UP000694421">
    <property type="component" value="Unplaced"/>
</dbReference>
<dbReference type="InterPro" id="IPR008914">
    <property type="entry name" value="PEBP"/>
</dbReference>
<evidence type="ECO:0000256" key="1">
    <source>
        <dbReference type="ARBA" id="ARBA00007091"/>
    </source>
</evidence>
<dbReference type="PANTHER" id="PTHR11362:SF82">
    <property type="entry name" value="PHOSPHATIDYLETHANOLAMINE-BINDING PROTEIN 4"/>
    <property type="match status" value="1"/>
</dbReference>
<dbReference type="Ensembl" id="ENSSMRT00000025963.1">
    <property type="protein sequence ID" value="ENSSMRP00000022196.1"/>
    <property type="gene ID" value="ENSSMRG00000017232.1"/>
</dbReference>
<reference evidence="2" key="2">
    <citation type="submission" date="2025-09" db="UniProtKB">
        <authorList>
            <consortium name="Ensembl"/>
        </authorList>
    </citation>
    <scope>IDENTIFICATION</scope>
</reference>
<dbReference type="InterPro" id="IPR035810">
    <property type="entry name" value="PEBP_euk"/>
</dbReference>
<dbReference type="SUPFAM" id="SSF49777">
    <property type="entry name" value="PEBP-like"/>
    <property type="match status" value="1"/>
</dbReference>
<reference evidence="2" key="1">
    <citation type="submission" date="2025-08" db="UniProtKB">
        <authorList>
            <consortium name="Ensembl"/>
        </authorList>
    </citation>
    <scope>IDENTIFICATION</scope>
</reference>
<protein>
    <submittedName>
        <fullName evidence="2">Phosphatidylethanolamine binding protein 4</fullName>
    </submittedName>
</protein>
<organism evidence="2 3">
    <name type="scientific">Salvator merianae</name>
    <name type="common">Argentine black and white tegu</name>
    <name type="synonym">Tupinambis merianae</name>
    <dbReference type="NCBI Taxonomy" id="96440"/>
    <lineage>
        <taxon>Eukaryota</taxon>
        <taxon>Metazoa</taxon>
        <taxon>Chordata</taxon>
        <taxon>Craniata</taxon>
        <taxon>Vertebrata</taxon>
        <taxon>Euteleostomi</taxon>
        <taxon>Lepidosauria</taxon>
        <taxon>Squamata</taxon>
        <taxon>Bifurcata</taxon>
        <taxon>Unidentata</taxon>
        <taxon>Episquamata</taxon>
        <taxon>Laterata</taxon>
        <taxon>Teiioidea</taxon>
        <taxon>Teiidae</taxon>
        <taxon>Salvator</taxon>
    </lineage>
</organism>
<comment type="similarity">
    <text evidence="1">Belongs to the phosphatidylethanolamine-binding protein family.</text>
</comment>
<dbReference type="InterPro" id="IPR036610">
    <property type="entry name" value="PEBP-like_sf"/>
</dbReference>
<dbReference type="PROSITE" id="PS01220">
    <property type="entry name" value="PBP"/>
    <property type="match status" value="1"/>
</dbReference>
<dbReference type="InterPro" id="IPR001858">
    <property type="entry name" value="Phosphatidylethanolamine-bd_CS"/>
</dbReference>
<sequence>MIFSICYLRQDRMKSRATYFLAFALIAVGMLESIHMEECVFEKLDSKDSSFCRGGLEVLYPELGDVGCTYIPECSFYRKRISKEWSSPKVRYQQAEKNKKYVLIMVDPDAPSRTNPIYRFWRHWVITDIRVSSKTIFCDNLFHQSGLAYRRPTPPSQTGYHRYQFLLFEQPTREAISFSPEEGSSLVCSVTELQPLPDSMGNSMQFSWQKYRSGLPSPTSSERLGIEP</sequence>
<dbReference type="Pfam" id="PF01161">
    <property type="entry name" value="PBP"/>
    <property type="match status" value="1"/>
</dbReference>
<dbReference type="AlphaFoldDB" id="A0A8D0DVE6"/>